<gene>
    <name evidence="9" type="primary">psmB</name>
    <name evidence="10" type="ORF">D9Q81_01945</name>
</gene>
<dbReference type="InterPro" id="IPR023333">
    <property type="entry name" value="Proteasome_suB-type"/>
</dbReference>
<dbReference type="SMR" id="A0A3R9QZQ3"/>
<evidence type="ECO:0000256" key="3">
    <source>
        <dbReference type="ARBA" id="ARBA00022670"/>
    </source>
</evidence>
<dbReference type="InterPro" id="IPR029055">
    <property type="entry name" value="Ntn_hydrolases_N"/>
</dbReference>
<keyword evidence="6 9" id="KW-0068">Autocatalytic cleavage</keyword>
<dbReference type="SUPFAM" id="SSF56235">
    <property type="entry name" value="N-terminal nucleophile aminohydrolases (Ntn hydrolases)"/>
    <property type="match status" value="1"/>
</dbReference>
<comment type="subunit">
    <text evidence="9">The 20S proteasome core is composed of 14 alpha and 14 beta subunits that assemble into four stacked heptameric rings, resulting in a barrel-shaped structure. The two inner rings, each composed of seven catalytic beta subunits, are sandwiched by two outer rings, each composed of seven alpha subunits. The catalytic chamber with the active sites is on the inside of the barrel. Has a gated structure, the ends of the cylinder being occluded by the N-termini of the alpha-subunits. Is capped at one or both ends by the proteasome regulatory ATPase, PAN.</text>
</comment>
<dbReference type="Gene3D" id="3.60.20.10">
    <property type="entry name" value="Glutamine Phosphoribosylpyrophosphate, subunit 1, domain 1"/>
    <property type="match status" value="1"/>
</dbReference>
<reference evidence="10 11" key="1">
    <citation type="submission" date="2018-10" db="EMBL/GenBank/DDBJ databases">
        <title>Co-occurring genomic capacity for anaerobic methane metabolism and dissimilatory sulfite reduction discovered in the Korarchaeota.</title>
        <authorList>
            <person name="Mckay L.J."/>
            <person name="Dlakic M."/>
            <person name="Fields M.W."/>
            <person name="Delmont T.O."/>
            <person name="Eren A.M."/>
            <person name="Jay Z.J."/>
            <person name="Klingelsmith K.B."/>
            <person name="Rusch D.B."/>
            <person name="Inskeep W.P."/>
        </authorList>
    </citation>
    <scope>NUCLEOTIDE SEQUENCE [LARGE SCALE GENOMIC DNA]</scope>
    <source>
        <strain evidence="10 11">WS</strain>
    </source>
</reference>
<feature type="chain" id="PRO_5023322269" description="Proteasome subunit beta" evidence="9">
    <location>
        <begin position="4"/>
        <end position="198"/>
    </location>
</feature>
<dbReference type="InterPro" id="IPR016050">
    <property type="entry name" value="Proteasome_bsu_CS"/>
</dbReference>
<dbReference type="RefSeq" id="WP_012310104.1">
    <property type="nucleotide sequence ID" value="NZ_RCOR01000014.1"/>
</dbReference>
<dbReference type="Proteomes" id="UP000278149">
    <property type="component" value="Unassembled WGS sequence"/>
</dbReference>
<organism evidence="10 11">
    <name type="scientific">Candidatus Korarchaeum cryptofilum</name>
    <dbReference type="NCBI Taxonomy" id="498846"/>
    <lineage>
        <taxon>Archaea</taxon>
        <taxon>Thermoproteota</taxon>
        <taxon>Candidatus Korarchaeia</taxon>
        <taxon>Candidatus Korarchaeales</taxon>
        <taxon>Candidatus Korarchaeaceae</taxon>
        <taxon>Candidatus Korarchaeum</taxon>
    </lineage>
</organism>
<evidence type="ECO:0000256" key="9">
    <source>
        <dbReference type="HAMAP-Rule" id="MF_02113"/>
    </source>
</evidence>
<dbReference type="PROSITE" id="PS51476">
    <property type="entry name" value="PROTEASOME_BETA_2"/>
    <property type="match status" value="1"/>
</dbReference>
<dbReference type="EC" id="3.4.25.1" evidence="9"/>
<dbReference type="GeneID" id="6094738"/>
<dbReference type="GO" id="GO:0010498">
    <property type="term" value="P:proteasomal protein catabolic process"/>
    <property type="evidence" value="ECO:0007669"/>
    <property type="project" value="UniProtKB-UniRule"/>
</dbReference>
<evidence type="ECO:0000313" key="10">
    <source>
        <dbReference type="EMBL" id="RSN70093.1"/>
    </source>
</evidence>
<comment type="similarity">
    <text evidence="9">Belongs to the peptidase T1B family.</text>
</comment>
<comment type="subcellular location">
    <subcellularLocation>
        <location evidence="9">Cytoplasm</location>
    </subcellularLocation>
</comment>
<dbReference type="HAMAP" id="MF_02113_A">
    <property type="entry name" value="Proteasome_B_A"/>
    <property type="match status" value="1"/>
</dbReference>
<evidence type="ECO:0000256" key="2">
    <source>
        <dbReference type="ARBA" id="ARBA00022490"/>
    </source>
</evidence>
<dbReference type="PANTHER" id="PTHR32194:SF0">
    <property type="entry name" value="ATP-DEPENDENT PROTEASE SUBUNIT HSLV"/>
    <property type="match status" value="1"/>
</dbReference>
<dbReference type="PRINTS" id="PR00141">
    <property type="entry name" value="PROTEASOME"/>
</dbReference>
<comment type="function">
    <text evidence="9">Component of the proteasome core, a large protease complex with broad specificity involved in protein degradation.</text>
</comment>
<keyword evidence="3 9" id="KW-0645">Protease</keyword>
<evidence type="ECO:0000256" key="4">
    <source>
        <dbReference type="ARBA" id="ARBA00022698"/>
    </source>
</evidence>
<keyword evidence="7 9" id="KW-0647">Proteasome</keyword>
<keyword evidence="5 9" id="KW-0378">Hydrolase</keyword>
<protein>
    <recommendedName>
        <fullName evidence="9">Proteasome subunit beta</fullName>
        <ecNumber evidence="9">3.4.25.1</ecNumber>
    </recommendedName>
    <alternativeName>
        <fullName evidence="9">20S proteasome beta subunit</fullName>
    </alternativeName>
    <alternativeName>
        <fullName evidence="9">Proteasome core protein PsmB</fullName>
    </alternativeName>
</protein>
<comment type="catalytic activity">
    <reaction evidence="1 9">
        <text>Cleavage of peptide bonds with very broad specificity.</text>
        <dbReference type="EC" id="3.4.25.1"/>
    </reaction>
</comment>
<proteinExistence type="inferred from homology"/>
<dbReference type="AlphaFoldDB" id="A0A3R9QZQ3"/>
<accession>A0A3R9QZQ3</accession>
<dbReference type="GO" id="GO:0019774">
    <property type="term" value="C:proteasome core complex, beta-subunit complex"/>
    <property type="evidence" value="ECO:0007669"/>
    <property type="project" value="UniProtKB-UniRule"/>
</dbReference>
<evidence type="ECO:0000313" key="11">
    <source>
        <dbReference type="Proteomes" id="UP000278149"/>
    </source>
</evidence>
<dbReference type="GO" id="GO:0005737">
    <property type="term" value="C:cytoplasm"/>
    <property type="evidence" value="ECO:0007669"/>
    <property type="project" value="UniProtKB-SubCell"/>
</dbReference>
<evidence type="ECO:0000256" key="6">
    <source>
        <dbReference type="ARBA" id="ARBA00022813"/>
    </source>
</evidence>
<dbReference type="GO" id="GO:0004298">
    <property type="term" value="F:threonine-type endopeptidase activity"/>
    <property type="evidence" value="ECO:0007669"/>
    <property type="project" value="UniProtKB-UniRule"/>
</dbReference>
<dbReference type="PROSITE" id="PS00854">
    <property type="entry name" value="PROTEASOME_BETA_1"/>
    <property type="match status" value="1"/>
</dbReference>
<dbReference type="InterPro" id="IPR019983">
    <property type="entry name" value="Pept_T1A_Psome_bsu_arc"/>
</dbReference>
<keyword evidence="8 9" id="KW-0865">Zymogen</keyword>
<evidence type="ECO:0000256" key="1">
    <source>
        <dbReference type="ARBA" id="ARBA00001198"/>
    </source>
</evidence>
<evidence type="ECO:0000256" key="8">
    <source>
        <dbReference type="ARBA" id="ARBA00023145"/>
    </source>
</evidence>
<evidence type="ECO:0000256" key="7">
    <source>
        <dbReference type="ARBA" id="ARBA00022942"/>
    </source>
</evidence>
<comment type="activity regulation">
    <text evidence="9">The formation of the proteasomal ATPase PAN-20S proteasome complex, via the docking of the C-termini of PAN into the intersubunit pockets in the alpha-rings, triggers opening of the gate for substrate entry. Interconversion between the open-gate and close-gate conformations leads to a dynamic regulation of the 20S proteasome proteolysis activity.</text>
</comment>
<comment type="caution">
    <text evidence="9">Lacks conserved residue(s) required for the propagation of feature annotation.</text>
</comment>
<comment type="caution">
    <text evidence="10">The sequence shown here is derived from an EMBL/GenBank/DDBJ whole genome shotgun (WGS) entry which is preliminary data.</text>
</comment>
<dbReference type="OMA" id="GTQVDLC"/>
<dbReference type="PANTHER" id="PTHR32194">
    <property type="entry name" value="METALLOPROTEASE TLDD"/>
    <property type="match status" value="1"/>
</dbReference>
<dbReference type="Pfam" id="PF00227">
    <property type="entry name" value="Proteasome"/>
    <property type="match status" value="1"/>
</dbReference>
<sequence>MVLATALGLRFDGGVVLAADRRVSYNGFILSKSARKVFLINERVGVSTAGLPGDFQELVDVLKYNITMYELENEKAATPTNVAKLLSILLYQGRFSGIYYAELVVGGIDNSGPKIFVLDPAGGLMEENFSAVGSGAQIATGILERFFKEGMSEKEAVELAERAMREAISRDALSGDGIDLLIITSKGSRMEFIPVRTA</sequence>
<dbReference type="EMBL" id="RCOR01000014">
    <property type="protein sequence ID" value="RSN70093.1"/>
    <property type="molecule type" value="Genomic_DNA"/>
</dbReference>
<keyword evidence="2 9" id="KW-0963">Cytoplasm</keyword>
<name>A0A3R9QZQ3_9CREN</name>
<dbReference type="InterPro" id="IPR000243">
    <property type="entry name" value="Pept_T1A_subB"/>
</dbReference>
<dbReference type="InterPro" id="IPR001353">
    <property type="entry name" value="Proteasome_sua/b"/>
</dbReference>
<evidence type="ECO:0000256" key="5">
    <source>
        <dbReference type="ARBA" id="ARBA00022801"/>
    </source>
</evidence>
<keyword evidence="4 9" id="KW-0888">Threonine protease</keyword>
<feature type="propeptide" id="PRO_5018798110" description="Removed in mature form; by autocatalysis" evidence="9">
    <location>
        <begin position="1"/>
        <end position="3"/>
    </location>
</feature>